<dbReference type="SUPFAM" id="SSF51445">
    <property type="entry name" value="(Trans)glycosidases"/>
    <property type="match status" value="1"/>
</dbReference>
<evidence type="ECO:0000313" key="2">
    <source>
        <dbReference type="EMBL" id="ABK65697.1"/>
    </source>
</evidence>
<dbReference type="KEGG" id="mav:MAV_0787"/>
<evidence type="ECO:0000256" key="1">
    <source>
        <dbReference type="ARBA" id="ARBA00010646"/>
    </source>
</evidence>
<dbReference type="RefSeq" id="WP_011723754.1">
    <property type="nucleotide sequence ID" value="NC_008595.1"/>
</dbReference>
<protein>
    <submittedName>
        <fullName evidence="2">Gp50 protein</fullName>
    </submittedName>
</protein>
<evidence type="ECO:0000313" key="3">
    <source>
        <dbReference type="Proteomes" id="UP000001574"/>
    </source>
</evidence>
<dbReference type="Proteomes" id="UP000001574">
    <property type="component" value="Chromosome"/>
</dbReference>
<sequence length="458" mass="48504">MKPNGAPDLVGETRYQAGATATAVVVDGRLQWEVRRHGDDHVRYTDRLAHISHWSTERELSALRRSPVADFPRLGGPAGGTLFYPDCSNNNWNSEQDAVDFVNQLIPQGFSGMCHKVSEGDYYEDPFWPVVLQACRDANLPVLGYHYVTTNNLGAQAQTYLAAGGLPNAMFDWEANGGDLANYYAVASAFNAAGITVGVGYCPRWYFDEVGGGDLSQAGAIVSSAYPGGTGYASQIYEAAGGDEGSGWAPYGGVTPTCWQFTDQALVAGITVDCNAFKGTEDQLAQLFTGGTVTQPESTEQQEIDAIAGQLGAWPQLAGKPDALAVLAQKIADGDDLTLVDAVAAHIFGLLPVQTPAKLGAMSPNAGAIAQTVMCALAGIDAQTGAPLSYRQVDQLHEYEGPGVYFPPEAPGQTTSSVLDVETTSGKVGLRLYKGLDWFDMIVALYQQAGEPTPKAAS</sequence>
<dbReference type="InterPro" id="IPR002053">
    <property type="entry name" value="Glyco_hydro_25"/>
</dbReference>
<proteinExistence type="inferred from homology"/>
<dbReference type="InterPro" id="IPR017853">
    <property type="entry name" value="GH"/>
</dbReference>
<organism evidence="2 3">
    <name type="scientific">Mycobacterium avium (strain 104)</name>
    <dbReference type="NCBI Taxonomy" id="243243"/>
    <lineage>
        <taxon>Bacteria</taxon>
        <taxon>Bacillati</taxon>
        <taxon>Actinomycetota</taxon>
        <taxon>Actinomycetes</taxon>
        <taxon>Mycobacteriales</taxon>
        <taxon>Mycobacteriaceae</taxon>
        <taxon>Mycobacterium</taxon>
        <taxon>Mycobacterium avium complex (MAC)</taxon>
    </lineage>
</organism>
<dbReference type="EMBL" id="CP000479">
    <property type="protein sequence ID" value="ABK65697.1"/>
    <property type="molecule type" value="Genomic_DNA"/>
</dbReference>
<dbReference type="GO" id="GO:0009253">
    <property type="term" value="P:peptidoglycan catabolic process"/>
    <property type="evidence" value="ECO:0007669"/>
    <property type="project" value="InterPro"/>
</dbReference>
<dbReference type="GO" id="GO:0003796">
    <property type="term" value="F:lysozyme activity"/>
    <property type="evidence" value="ECO:0007669"/>
    <property type="project" value="InterPro"/>
</dbReference>
<reference evidence="2 3" key="1">
    <citation type="submission" date="2006-10" db="EMBL/GenBank/DDBJ databases">
        <authorList>
            <person name="Fleischmann R.D."/>
            <person name="Dodson R.J."/>
            <person name="Haft D.H."/>
            <person name="Merkel J.S."/>
            <person name="Nelson W.C."/>
            <person name="Fraser C.M."/>
        </authorList>
    </citation>
    <scope>NUCLEOTIDE SEQUENCE [LARGE SCALE GENOMIC DNA]</scope>
    <source>
        <strain evidence="2 3">104</strain>
    </source>
</reference>
<dbReference type="HOGENOM" id="CLU_596923_0_0_11"/>
<gene>
    <name evidence="2" type="ordered locus">MAV_0787</name>
</gene>
<accession>A0A0H2ZVI2</accession>
<dbReference type="GO" id="GO:0016998">
    <property type="term" value="P:cell wall macromolecule catabolic process"/>
    <property type="evidence" value="ECO:0007669"/>
    <property type="project" value="InterPro"/>
</dbReference>
<comment type="similarity">
    <text evidence="1">Belongs to the glycosyl hydrolase 25 family.</text>
</comment>
<dbReference type="Pfam" id="PF01183">
    <property type="entry name" value="Glyco_hydro_25"/>
    <property type="match status" value="1"/>
</dbReference>
<dbReference type="AlphaFoldDB" id="A0A0H2ZVI2"/>
<name>A0A0H2ZVI2_MYCA1</name>
<dbReference type="Gene3D" id="3.20.20.80">
    <property type="entry name" value="Glycosidases"/>
    <property type="match status" value="1"/>
</dbReference>